<reference evidence="1" key="1">
    <citation type="submission" date="2021-05" db="EMBL/GenBank/DDBJ databases">
        <authorList>
            <person name="Pan Q."/>
            <person name="Jouanno E."/>
            <person name="Zahm M."/>
            <person name="Klopp C."/>
            <person name="Cabau C."/>
            <person name="Louis A."/>
            <person name="Berthelot C."/>
            <person name="Parey E."/>
            <person name="Roest Crollius H."/>
            <person name="Montfort J."/>
            <person name="Robinson-Rechavi M."/>
            <person name="Bouchez O."/>
            <person name="Lampietro C."/>
            <person name="Lopez Roques C."/>
            <person name="Donnadieu C."/>
            <person name="Postlethwait J."/>
            <person name="Bobe J."/>
            <person name="Dillon D."/>
            <person name="Chandos A."/>
            <person name="von Hippel F."/>
            <person name="Guiguen Y."/>
        </authorList>
    </citation>
    <scope>NUCLEOTIDE SEQUENCE</scope>
    <source>
        <strain evidence="1">YG-Jan2019</strain>
    </source>
</reference>
<organism evidence="1 2">
    <name type="scientific">Dallia pectoralis</name>
    <name type="common">Alaska blackfish</name>
    <dbReference type="NCBI Taxonomy" id="75939"/>
    <lineage>
        <taxon>Eukaryota</taxon>
        <taxon>Metazoa</taxon>
        <taxon>Chordata</taxon>
        <taxon>Craniata</taxon>
        <taxon>Vertebrata</taxon>
        <taxon>Euteleostomi</taxon>
        <taxon>Actinopterygii</taxon>
        <taxon>Neopterygii</taxon>
        <taxon>Teleostei</taxon>
        <taxon>Protacanthopterygii</taxon>
        <taxon>Esociformes</taxon>
        <taxon>Umbridae</taxon>
        <taxon>Dallia</taxon>
    </lineage>
</organism>
<sequence length="137" mass="15806">MEGDGRRERLGERKHRVGNVCRLLAENPHAFDTLWSWQLDGDTVARFNRVFPEVPRRVGVNWNDFVAPESKGDKFTCPRSPALAVRQLEAIRQQRRRPKKRHAGKEQASWDLPVTQHAAQEPRRQSQESEGKRGTGE</sequence>
<dbReference type="Proteomes" id="UP001157502">
    <property type="component" value="Chromosome 15"/>
</dbReference>
<protein>
    <submittedName>
        <fullName evidence="1">Uncharacterized protein</fullName>
    </submittedName>
</protein>
<gene>
    <name evidence="1" type="ORF">DPEC_G00185810</name>
</gene>
<comment type="caution">
    <text evidence="1">The sequence shown here is derived from an EMBL/GenBank/DDBJ whole genome shotgun (WGS) entry which is preliminary data.</text>
</comment>
<evidence type="ECO:0000313" key="2">
    <source>
        <dbReference type="Proteomes" id="UP001157502"/>
    </source>
</evidence>
<keyword evidence="2" id="KW-1185">Reference proteome</keyword>
<name>A0ACC2GBD6_DALPE</name>
<dbReference type="EMBL" id="CM055742">
    <property type="protein sequence ID" value="KAJ8000962.1"/>
    <property type="molecule type" value="Genomic_DNA"/>
</dbReference>
<accession>A0ACC2GBD6</accession>
<proteinExistence type="predicted"/>
<evidence type="ECO:0000313" key="1">
    <source>
        <dbReference type="EMBL" id="KAJ8000962.1"/>
    </source>
</evidence>